<dbReference type="Proteomes" id="UP000309061">
    <property type="component" value="Chromosome"/>
</dbReference>
<reference evidence="2 3" key="1">
    <citation type="submission" date="2019-11" db="EMBL/GenBank/DDBJ databases">
        <title>The genome sequence of Methylocystis heyeri.</title>
        <authorList>
            <person name="Oshkin I.Y."/>
            <person name="Miroshnikov K."/>
            <person name="Dedysh S.N."/>
        </authorList>
    </citation>
    <scope>NUCLEOTIDE SEQUENCE [LARGE SCALE GENOMIC DNA]</scope>
    <source>
        <strain evidence="2 3">H2</strain>
    </source>
</reference>
<accession>A0A6B8KF26</accession>
<dbReference type="KEGG" id="mhey:H2LOC_015005"/>
<sequence length="171" mass="17974">MLGANRALAIVGAAIVSPALAQSQTPLGGVVKDLSCEMRAYDRCAGDFCYDSKRGESTGTGGKVGLSSKAFNFNFADNTASVGEEYAKNISRRWPIRIVETSPAVVNKPMFVKLKIATDLGEYSALVVATPIPEGGGYSFGFGVVSPRPYGDQPVAGVDRTINSGDCKPVF</sequence>
<dbReference type="RefSeq" id="WP_136497783.1">
    <property type="nucleotide sequence ID" value="NZ_CP046052.1"/>
</dbReference>
<evidence type="ECO:0000313" key="3">
    <source>
        <dbReference type="Proteomes" id="UP000309061"/>
    </source>
</evidence>
<name>A0A6B8KF26_9HYPH</name>
<gene>
    <name evidence="2" type="ORF">H2LOC_015005</name>
</gene>
<feature type="chain" id="PRO_5025432841" evidence="1">
    <location>
        <begin position="22"/>
        <end position="171"/>
    </location>
</feature>
<dbReference type="AlphaFoldDB" id="A0A6B8KF26"/>
<evidence type="ECO:0000313" key="2">
    <source>
        <dbReference type="EMBL" id="QGM46896.1"/>
    </source>
</evidence>
<dbReference type="EMBL" id="CP046052">
    <property type="protein sequence ID" value="QGM46896.1"/>
    <property type="molecule type" value="Genomic_DNA"/>
</dbReference>
<proteinExistence type="predicted"/>
<evidence type="ECO:0000256" key="1">
    <source>
        <dbReference type="SAM" id="SignalP"/>
    </source>
</evidence>
<keyword evidence="1" id="KW-0732">Signal</keyword>
<organism evidence="2 3">
    <name type="scientific">Methylocystis heyeri</name>
    <dbReference type="NCBI Taxonomy" id="391905"/>
    <lineage>
        <taxon>Bacteria</taxon>
        <taxon>Pseudomonadati</taxon>
        <taxon>Pseudomonadota</taxon>
        <taxon>Alphaproteobacteria</taxon>
        <taxon>Hyphomicrobiales</taxon>
        <taxon>Methylocystaceae</taxon>
        <taxon>Methylocystis</taxon>
    </lineage>
</organism>
<feature type="signal peptide" evidence="1">
    <location>
        <begin position="1"/>
        <end position="21"/>
    </location>
</feature>
<keyword evidence="3" id="KW-1185">Reference proteome</keyword>
<protein>
    <submittedName>
        <fullName evidence="2">Uncharacterized protein</fullName>
    </submittedName>
</protein>